<feature type="transmembrane region" description="Helical" evidence="7">
    <location>
        <begin position="14"/>
        <end position="33"/>
    </location>
</feature>
<name>A0ABV6YS57_UNCC1</name>
<evidence type="ECO:0000256" key="5">
    <source>
        <dbReference type="ARBA" id="ARBA00022989"/>
    </source>
</evidence>
<dbReference type="EMBL" id="JBHPBY010000017">
    <property type="protein sequence ID" value="MFC1849030.1"/>
    <property type="molecule type" value="Genomic_DNA"/>
</dbReference>
<dbReference type="Gene3D" id="1.20.1250.20">
    <property type="entry name" value="MFS general substrate transporter like domains"/>
    <property type="match status" value="1"/>
</dbReference>
<feature type="transmembrane region" description="Helical" evidence="7">
    <location>
        <begin position="293"/>
        <end position="312"/>
    </location>
</feature>
<feature type="transmembrane region" description="Helical" evidence="7">
    <location>
        <begin position="53"/>
        <end position="74"/>
    </location>
</feature>
<feature type="transmembrane region" description="Helical" evidence="7">
    <location>
        <begin position="111"/>
        <end position="132"/>
    </location>
</feature>
<keyword evidence="6 7" id="KW-0472">Membrane</keyword>
<dbReference type="InterPro" id="IPR020846">
    <property type="entry name" value="MFS_dom"/>
</dbReference>
<feature type="transmembrane region" description="Helical" evidence="7">
    <location>
        <begin position="86"/>
        <end position="105"/>
    </location>
</feature>
<comment type="subcellular location">
    <subcellularLocation>
        <location evidence="1">Membrane</location>
        <topology evidence="1">Multi-pass membrane protein</topology>
    </subcellularLocation>
</comment>
<dbReference type="InterPro" id="IPR036259">
    <property type="entry name" value="MFS_trans_sf"/>
</dbReference>
<feature type="transmembrane region" description="Helical" evidence="7">
    <location>
        <begin position="318"/>
        <end position="340"/>
    </location>
</feature>
<keyword evidence="4 7" id="KW-0812">Transmembrane</keyword>
<evidence type="ECO:0000313" key="10">
    <source>
        <dbReference type="Proteomes" id="UP001594351"/>
    </source>
</evidence>
<proteinExistence type="inferred from homology"/>
<evidence type="ECO:0000256" key="3">
    <source>
        <dbReference type="ARBA" id="ARBA00022448"/>
    </source>
</evidence>
<evidence type="ECO:0000256" key="2">
    <source>
        <dbReference type="ARBA" id="ARBA00007015"/>
    </source>
</evidence>
<dbReference type="PANTHER" id="PTHR31585">
    <property type="entry name" value="FOLATE-BIOPTERIN TRANSPORTER 1, CHLOROPLASTIC"/>
    <property type="match status" value="1"/>
</dbReference>
<protein>
    <submittedName>
        <fullName evidence="9">MFS transporter</fullName>
    </submittedName>
</protein>
<keyword evidence="3" id="KW-0813">Transport</keyword>
<evidence type="ECO:0000313" key="9">
    <source>
        <dbReference type="EMBL" id="MFC1849030.1"/>
    </source>
</evidence>
<evidence type="ECO:0000256" key="6">
    <source>
        <dbReference type="ARBA" id="ARBA00023136"/>
    </source>
</evidence>
<evidence type="ECO:0000259" key="8">
    <source>
        <dbReference type="PROSITE" id="PS50850"/>
    </source>
</evidence>
<keyword evidence="10" id="KW-1185">Reference proteome</keyword>
<keyword evidence="5 7" id="KW-1133">Transmembrane helix</keyword>
<feature type="transmembrane region" description="Helical" evidence="7">
    <location>
        <begin position="263"/>
        <end position="284"/>
    </location>
</feature>
<feature type="transmembrane region" description="Helical" evidence="7">
    <location>
        <begin position="387"/>
        <end position="409"/>
    </location>
</feature>
<gene>
    <name evidence="9" type="ORF">ACFL27_02365</name>
</gene>
<reference evidence="9 10" key="1">
    <citation type="submission" date="2024-09" db="EMBL/GenBank/DDBJ databases">
        <title>Laminarin stimulates single cell rates of sulfate reduction while oxygen inhibits transcriptomic activity in coastal marine sediment.</title>
        <authorList>
            <person name="Lindsay M."/>
            <person name="Orcutt B."/>
            <person name="Emerson D."/>
            <person name="Stepanauskas R."/>
            <person name="D'Angelo T."/>
        </authorList>
    </citation>
    <scope>NUCLEOTIDE SEQUENCE [LARGE SCALE GENOMIC DNA]</scope>
    <source>
        <strain evidence="9">SAG AM-311-K15</strain>
    </source>
</reference>
<dbReference type="Pfam" id="PF03092">
    <property type="entry name" value="BT1"/>
    <property type="match status" value="1"/>
</dbReference>
<comment type="similarity">
    <text evidence="2">Belongs to the major facilitator superfamily. Folate-biopterin transporter (TC 2.A.71) family.</text>
</comment>
<evidence type="ECO:0000256" key="4">
    <source>
        <dbReference type="ARBA" id="ARBA00022692"/>
    </source>
</evidence>
<feature type="domain" description="Major facilitator superfamily (MFS) profile" evidence="8">
    <location>
        <begin position="226"/>
        <end position="414"/>
    </location>
</feature>
<feature type="transmembrane region" description="Helical" evidence="7">
    <location>
        <begin position="179"/>
        <end position="197"/>
    </location>
</feature>
<evidence type="ECO:0000256" key="7">
    <source>
        <dbReference type="SAM" id="Phobius"/>
    </source>
</evidence>
<evidence type="ECO:0000256" key="1">
    <source>
        <dbReference type="ARBA" id="ARBA00004141"/>
    </source>
</evidence>
<comment type="caution">
    <text evidence="9">The sequence shown here is derived from an EMBL/GenBank/DDBJ whole genome shotgun (WGS) entry which is preliminary data.</text>
</comment>
<dbReference type="Proteomes" id="UP001594351">
    <property type="component" value="Unassembled WGS sequence"/>
</dbReference>
<accession>A0ABV6YS57</accession>
<feature type="transmembrane region" description="Helical" evidence="7">
    <location>
        <begin position="153"/>
        <end position="173"/>
    </location>
</feature>
<dbReference type="PROSITE" id="PS50850">
    <property type="entry name" value="MFS"/>
    <property type="match status" value="1"/>
</dbReference>
<dbReference type="PANTHER" id="PTHR31585:SF0">
    <property type="entry name" value="FOLATE-BIOPTERIN TRANSPORTER 1, CHLOROPLASTIC"/>
    <property type="match status" value="1"/>
</dbReference>
<dbReference type="SUPFAM" id="SSF103473">
    <property type="entry name" value="MFS general substrate transporter"/>
    <property type="match status" value="1"/>
</dbReference>
<feature type="transmembrane region" description="Helical" evidence="7">
    <location>
        <begin position="352"/>
        <end position="375"/>
    </location>
</feature>
<organism evidence="9 10">
    <name type="scientific">candidate division CSSED10-310 bacterium</name>
    <dbReference type="NCBI Taxonomy" id="2855610"/>
    <lineage>
        <taxon>Bacteria</taxon>
        <taxon>Bacteria division CSSED10-310</taxon>
    </lineage>
</organism>
<dbReference type="InterPro" id="IPR039309">
    <property type="entry name" value="BT1"/>
</dbReference>
<sequence length="414" mass="44938">MNGTGTHKVDTRKLIIIFATLYFVQGIAEPTAGLVSQPVRSLLRSWGKNAEEIAFFIFLVALPWNIKPLFGLMTDFLPFKGFRRKSYFIVTSIIIMIGMICAAVFPLPAGATTLLIFLLLLPSMGIAFNDVVTDAYMVDTGQPLGITGRLQSAQWTAMYTAGLLTGVIGGFLSQHGLQRLGFLICGLLGAVTLYIALFHIKEEPEHKIQPDQFKRALAALAAAARTRTVLVVAGFLFFINFNPFSSDVLYVHMTTALGFSEQFVGFTYTLNSLGSIAACILYGIYSPRIPVKYLLHGSICFMILSSLVYLGLSGTISAILASIFFGFVYLITGLIQLDLAARYCPAASAGTVFALLMSLINLSVSLSSILGGRFYSSWKATLGAHAAFQILVGVGCLFTAGCWVLNYLFPLARE</sequence>